<evidence type="ECO:0000256" key="1">
    <source>
        <dbReference type="SAM" id="MobiDB-lite"/>
    </source>
</evidence>
<dbReference type="EMBL" id="CP019602">
    <property type="protein sequence ID" value="ARU15315.1"/>
    <property type="molecule type" value="Genomic_DNA"/>
</dbReference>
<protein>
    <submittedName>
        <fullName evidence="2">Uncharacterized protein</fullName>
    </submittedName>
</protein>
<dbReference type="STRING" id="450378.GCA_001661675_00571"/>
<feature type="compositionally biased region" description="Polar residues" evidence="1">
    <location>
        <begin position="1"/>
        <end position="11"/>
    </location>
</feature>
<accession>A0A1Z1F989</accession>
<dbReference type="Proteomes" id="UP000195807">
    <property type="component" value="Chromosome"/>
</dbReference>
<gene>
    <name evidence="2" type="ORF">A9D14_02865</name>
</gene>
<proteinExistence type="predicted"/>
<evidence type="ECO:0000313" key="2">
    <source>
        <dbReference type="EMBL" id="ARU15315.1"/>
    </source>
</evidence>
<dbReference type="KEGG" id="cman:A9D14_02865"/>
<reference evidence="2 3" key="1">
    <citation type="submission" date="2017-01" db="EMBL/GenBank/DDBJ databases">
        <title>Complete genome sequence of esterase-producing bacterium Croceicoccus marinus E4A9.</title>
        <authorList>
            <person name="Wu Y.-H."/>
            <person name="Cheng H."/>
            <person name="Xu L."/>
            <person name="Huo Y.-Y."/>
            <person name="Wang C.-S."/>
            <person name="Xu X.-W."/>
        </authorList>
    </citation>
    <scope>NUCLEOTIDE SEQUENCE [LARGE SCALE GENOMIC DNA]</scope>
    <source>
        <strain evidence="2 3">E4A9</strain>
    </source>
</reference>
<keyword evidence="3" id="KW-1185">Reference proteome</keyword>
<organism evidence="2 3">
    <name type="scientific">Croceicoccus marinus</name>
    <dbReference type="NCBI Taxonomy" id="450378"/>
    <lineage>
        <taxon>Bacteria</taxon>
        <taxon>Pseudomonadati</taxon>
        <taxon>Pseudomonadota</taxon>
        <taxon>Alphaproteobacteria</taxon>
        <taxon>Sphingomonadales</taxon>
        <taxon>Erythrobacteraceae</taxon>
        <taxon>Croceicoccus</taxon>
    </lineage>
</organism>
<sequence length="103" mass="11363">MSTNATQSAGQVEQFPKAPVDRTLSDQLRQLRDMLHSEFPDAEGVSLSFDGQLRAHIDIRKGEEILCVETKLSSLAGGKFSQVQRGPAPHHPFLHRISAAVDR</sequence>
<dbReference type="RefSeq" id="WP_066842788.1">
    <property type="nucleotide sequence ID" value="NZ_CP019602.1"/>
</dbReference>
<name>A0A1Z1F989_9SPHN</name>
<evidence type="ECO:0000313" key="3">
    <source>
        <dbReference type="Proteomes" id="UP000195807"/>
    </source>
</evidence>
<feature type="region of interest" description="Disordered" evidence="1">
    <location>
        <begin position="1"/>
        <end position="20"/>
    </location>
</feature>
<dbReference type="AlphaFoldDB" id="A0A1Z1F989"/>